<proteinExistence type="predicted"/>
<evidence type="ECO:0008006" key="5">
    <source>
        <dbReference type="Google" id="ProtNLM"/>
    </source>
</evidence>
<dbReference type="Pfam" id="PF10503">
    <property type="entry name" value="Esterase_PHB"/>
    <property type="match status" value="1"/>
</dbReference>
<dbReference type="Proteomes" id="UP000266313">
    <property type="component" value="Chromosome"/>
</dbReference>
<keyword evidence="2" id="KW-0378">Hydrolase</keyword>
<dbReference type="InterPro" id="IPR050955">
    <property type="entry name" value="Plant_Biomass_Hydrol_Est"/>
</dbReference>
<sequence>MRSPFPTNFSKPNSWPSPFARQMRVLLVALGMAVSALSAIAGWNTEEEDIEGHPTWIYTPTHALPNGKHPLLIVLHGCAQTHTQLKTFGNLANAAEANGVVLAVPFVGLEFFGTPLQQCWDYHEARDNRHHIAELVRLADTLKARTALNVDPRHVYIAGLSSGAAMALAVSCKAPDVFAGVGAVAGPSVGSSQCMALSPGAAIPRTNVCDAIRTCRSLAANKASHFATQIANIAYGDMDLDGPKAMFAPSPTDTEHAGQYKLVSTRWSEDNAKVLQEIYGTGALGPEESVQNGLGTLQVAKKGNDSRLSLLVVHDVGHAWPAGTGVPNDTGQGGLWIAPRGLNYPAFLVDWLISNNLRARSGRRIRHHRRVYRCLTPAGKYSGSSNGRSVTLGSCFSTGI</sequence>
<dbReference type="PANTHER" id="PTHR43037">
    <property type="entry name" value="UNNAMED PRODUCT-RELATED"/>
    <property type="match status" value="1"/>
</dbReference>
<dbReference type="InterPro" id="IPR010126">
    <property type="entry name" value="Esterase_phb"/>
</dbReference>
<dbReference type="KEGG" id="mmai:sS8_1655"/>
<dbReference type="EMBL" id="AP017928">
    <property type="protein sequence ID" value="BBA33612.1"/>
    <property type="molecule type" value="Genomic_DNA"/>
</dbReference>
<accession>A0A250KQ03</accession>
<name>A0A250KQ03_9GAMM</name>
<protein>
    <recommendedName>
        <fullName evidence="5">Esterase, PHB depolymerase family</fullName>
    </recommendedName>
</protein>
<evidence type="ECO:0000256" key="2">
    <source>
        <dbReference type="ARBA" id="ARBA00022801"/>
    </source>
</evidence>
<dbReference type="InterPro" id="IPR029058">
    <property type="entry name" value="AB_hydrolase_fold"/>
</dbReference>
<dbReference type="Gene3D" id="3.40.50.1820">
    <property type="entry name" value="alpha/beta hydrolase"/>
    <property type="match status" value="1"/>
</dbReference>
<keyword evidence="1" id="KW-0732">Signal</keyword>
<evidence type="ECO:0000313" key="4">
    <source>
        <dbReference type="Proteomes" id="UP000266313"/>
    </source>
</evidence>
<organism evidence="3 4">
    <name type="scientific">Methylocaldum marinum</name>
    <dbReference type="NCBI Taxonomy" id="1432792"/>
    <lineage>
        <taxon>Bacteria</taxon>
        <taxon>Pseudomonadati</taxon>
        <taxon>Pseudomonadota</taxon>
        <taxon>Gammaproteobacteria</taxon>
        <taxon>Methylococcales</taxon>
        <taxon>Methylococcaceae</taxon>
        <taxon>Methylocaldum</taxon>
    </lineage>
</organism>
<reference evidence="3 4" key="1">
    <citation type="submission" date="2016-12" db="EMBL/GenBank/DDBJ databases">
        <title>Genome sequencing of Methylocaldum marinum.</title>
        <authorList>
            <person name="Takeuchi M."/>
            <person name="Kamagata Y."/>
            <person name="Hiraoka S."/>
            <person name="Oshima K."/>
            <person name="Hattori M."/>
            <person name="Iwasaki W."/>
        </authorList>
    </citation>
    <scope>NUCLEOTIDE SEQUENCE [LARGE SCALE GENOMIC DNA]</scope>
    <source>
        <strain evidence="3 4">S8</strain>
    </source>
</reference>
<evidence type="ECO:0000256" key="1">
    <source>
        <dbReference type="ARBA" id="ARBA00022729"/>
    </source>
</evidence>
<dbReference type="GO" id="GO:0016787">
    <property type="term" value="F:hydrolase activity"/>
    <property type="evidence" value="ECO:0007669"/>
    <property type="project" value="UniProtKB-KW"/>
</dbReference>
<evidence type="ECO:0000313" key="3">
    <source>
        <dbReference type="EMBL" id="BBA33612.1"/>
    </source>
</evidence>
<dbReference type="RefSeq" id="WP_232020565.1">
    <property type="nucleotide sequence ID" value="NZ_AP017928.1"/>
</dbReference>
<dbReference type="NCBIfam" id="TIGR01840">
    <property type="entry name" value="esterase_phb"/>
    <property type="match status" value="1"/>
</dbReference>
<dbReference type="PANTHER" id="PTHR43037:SF1">
    <property type="entry name" value="BLL1128 PROTEIN"/>
    <property type="match status" value="1"/>
</dbReference>
<dbReference type="SUPFAM" id="SSF53474">
    <property type="entry name" value="alpha/beta-Hydrolases"/>
    <property type="match status" value="2"/>
</dbReference>
<dbReference type="GO" id="GO:0005576">
    <property type="term" value="C:extracellular region"/>
    <property type="evidence" value="ECO:0007669"/>
    <property type="project" value="InterPro"/>
</dbReference>
<gene>
    <name evidence="3" type="ORF">sS8_1655</name>
</gene>
<keyword evidence="4" id="KW-1185">Reference proteome</keyword>
<dbReference type="AlphaFoldDB" id="A0A250KQ03"/>